<keyword evidence="7" id="KW-0998">Cell outer membrane</keyword>
<name>A0A6C2UEC7_9BACT</name>
<keyword evidence="5" id="KW-0812">Transmembrane</keyword>
<evidence type="ECO:0000256" key="2">
    <source>
        <dbReference type="ARBA" id="ARBA00007613"/>
    </source>
</evidence>
<proteinExistence type="inferred from homology"/>
<dbReference type="PANTHER" id="PTHR30026">
    <property type="entry name" value="OUTER MEMBRANE PROTEIN TOLC"/>
    <property type="match status" value="1"/>
</dbReference>
<dbReference type="AlphaFoldDB" id="A0A6C2UEC7"/>
<keyword evidence="4" id="KW-1134">Transmembrane beta strand</keyword>
<comment type="subcellular location">
    <subcellularLocation>
        <location evidence="1">Cell outer membrane</location>
    </subcellularLocation>
</comment>
<evidence type="ECO:0000256" key="3">
    <source>
        <dbReference type="ARBA" id="ARBA00022448"/>
    </source>
</evidence>
<dbReference type="Proteomes" id="UP000346198">
    <property type="component" value="Unassembled WGS sequence"/>
</dbReference>
<dbReference type="EMBL" id="CAAHFH010000001">
    <property type="protein sequence ID" value="VGO18572.1"/>
    <property type="molecule type" value="Genomic_DNA"/>
</dbReference>
<evidence type="ECO:0000256" key="1">
    <source>
        <dbReference type="ARBA" id="ARBA00004442"/>
    </source>
</evidence>
<dbReference type="InterPro" id="IPR051906">
    <property type="entry name" value="TolC-like"/>
</dbReference>
<reference evidence="9 10" key="1">
    <citation type="submission" date="2019-04" db="EMBL/GenBank/DDBJ databases">
        <authorList>
            <person name="Van Vliet M D."/>
        </authorList>
    </citation>
    <scope>NUCLEOTIDE SEQUENCE [LARGE SCALE GENOMIC DNA]</scope>
    <source>
        <strain evidence="9 10">F21</strain>
    </source>
</reference>
<dbReference type="Pfam" id="PF02321">
    <property type="entry name" value="OEP"/>
    <property type="match status" value="2"/>
</dbReference>
<dbReference type="GO" id="GO:0015562">
    <property type="term" value="F:efflux transmembrane transporter activity"/>
    <property type="evidence" value="ECO:0007669"/>
    <property type="project" value="InterPro"/>
</dbReference>
<evidence type="ECO:0000256" key="4">
    <source>
        <dbReference type="ARBA" id="ARBA00022452"/>
    </source>
</evidence>
<gene>
    <name evidence="9" type="primary">tolC_1</name>
    <name evidence="9" type="ORF">SCARR_00625</name>
</gene>
<evidence type="ECO:0000256" key="8">
    <source>
        <dbReference type="SAM" id="SignalP"/>
    </source>
</evidence>
<evidence type="ECO:0000256" key="6">
    <source>
        <dbReference type="ARBA" id="ARBA00023136"/>
    </source>
</evidence>
<dbReference type="SUPFAM" id="SSF56954">
    <property type="entry name" value="Outer membrane efflux proteins (OEP)"/>
    <property type="match status" value="1"/>
</dbReference>
<evidence type="ECO:0000313" key="9">
    <source>
        <dbReference type="EMBL" id="VGO18572.1"/>
    </source>
</evidence>
<organism evidence="9 10">
    <name type="scientific">Pontiella sulfatireligans</name>
    <dbReference type="NCBI Taxonomy" id="2750658"/>
    <lineage>
        <taxon>Bacteria</taxon>
        <taxon>Pseudomonadati</taxon>
        <taxon>Kiritimatiellota</taxon>
        <taxon>Kiritimatiellia</taxon>
        <taxon>Kiritimatiellales</taxon>
        <taxon>Pontiellaceae</taxon>
        <taxon>Pontiella</taxon>
    </lineage>
</organism>
<dbReference type="GO" id="GO:1990281">
    <property type="term" value="C:efflux pump complex"/>
    <property type="evidence" value="ECO:0007669"/>
    <property type="project" value="TreeGrafter"/>
</dbReference>
<dbReference type="GO" id="GO:0015288">
    <property type="term" value="F:porin activity"/>
    <property type="evidence" value="ECO:0007669"/>
    <property type="project" value="TreeGrafter"/>
</dbReference>
<dbReference type="InterPro" id="IPR003423">
    <property type="entry name" value="OMP_efflux"/>
</dbReference>
<comment type="similarity">
    <text evidence="2">Belongs to the outer membrane factor (OMF) (TC 1.B.17) family.</text>
</comment>
<keyword evidence="3" id="KW-0813">Transport</keyword>
<dbReference type="GO" id="GO:0009279">
    <property type="term" value="C:cell outer membrane"/>
    <property type="evidence" value="ECO:0007669"/>
    <property type="project" value="UniProtKB-SubCell"/>
</dbReference>
<feature type="signal peptide" evidence="8">
    <location>
        <begin position="1"/>
        <end position="27"/>
    </location>
</feature>
<accession>A0A6C2UEC7</accession>
<dbReference type="InterPro" id="IPR010130">
    <property type="entry name" value="T1SS_OMP_TolC"/>
</dbReference>
<protein>
    <submittedName>
        <fullName evidence="9">Outer membrane protein TolC</fullName>
    </submittedName>
</protein>
<sequence length="449" mass="48728">MKNKPIPVNVFATVALVVLTATGNAQTTDLRTAYQQAAASSPLVAQTRARWEAEQFGKDIARSALAPQLTAAGSISQNNLDLTGFSSSAIDESYNPSSYSVTLTQPLINGSAWSTLQASRSIAESFKAGLLAVQQDLILQTADAYFAVLRAEALERTVVSRLTLLQKISDRAESERREGTGDIISVEEARARLDGAQSERLSARNGVQLARRALERLTHQSADALADLETLEPQGPIPARMEDWVQSAENSQPVLEQARQKLQASRYTISAASRGSWPVLSLNAQYLHSDGSFIPEMERRESLIGVSVVWPLFQGGAVRASRARAKALAQASQYGLEVLQDHVRMETQRSFLNLENSAAQLTATRRALESATTALKATQKGYEIGSRSVVEILDSEQRHANAESDYTLALYSQVLARMQLKASAGVLSEQDVNAINALLNVSAESRSQK</sequence>
<dbReference type="NCBIfam" id="TIGR01844">
    <property type="entry name" value="type_I_sec_TolC"/>
    <property type="match status" value="1"/>
</dbReference>
<feature type="chain" id="PRO_5025399794" evidence="8">
    <location>
        <begin position="28"/>
        <end position="449"/>
    </location>
</feature>
<keyword evidence="10" id="KW-1185">Reference proteome</keyword>
<evidence type="ECO:0000256" key="7">
    <source>
        <dbReference type="ARBA" id="ARBA00023237"/>
    </source>
</evidence>
<dbReference type="PANTHER" id="PTHR30026:SF20">
    <property type="entry name" value="OUTER MEMBRANE PROTEIN TOLC"/>
    <property type="match status" value="1"/>
</dbReference>
<dbReference type="RefSeq" id="WP_136060043.1">
    <property type="nucleotide sequence ID" value="NZ_CAAHFH010000001.1"/>
</dbReference>
<evidence type="ECO:0000256" key="5">
    <source>
        <dbReference type="ARBA" id="ARBA00022692"/>
    </source>
</evidence>
<dbReference type="Gene3D" id="1.20.1600.10">
    <property type="entry name" value="Outer membrane efflux proteins (OEP)"/>
    <property type="match status" value="1"/>
</dbReference>
<evidence type="ECO:0000313" key="10">
    <source>
        <dbReference type="Proteomes" id="UP000346198"/>
    </source>
</evidence>
<keyword evidence="8" id="KW-0732">Signal</keyword>
<keyword evidence="6" id="KW-0472">Membrane</keyword>